<dbReference type="RefSeq" id="WP_126999147.1">
    <property type="nucleotide sequence ID" value="NZ_CP034346.1"/>
</dbReference>
<reference evidence="3" key="1">
    <citation type="submission" date="2018-12" db="EMBL/GenBank/DDBJ databases">
        <title>Complete genome sequence of Paenibacillus sp. MBLB1234.</title>
        <authorList>
            <person name="Nam Y.-D."/>
            <person name="Kang J."/>
            <person name="Chung W.-H."/>
            <person name="Park Y.S."/>
        </authorList>
    </citation>
    <scope>NUCLEOTIDE SEQUENCE [LARGE SCALE GENOMIC DNA]</scope>
    <source>
        <strain evidence="3">MBLB1234</strain>
    </source>
</reference>
<protein>
    <submittedName>
        <fullName evidence="2">Uncharacterized protein</fullName>
    </submittedName>
</protein>
<accession>A0A3Q9I9B7</accession>
<proteinExistence type="predicted"/>
<sequence length="133" mass="14613">MDSAEYITLKISDTSQYLDKQSSNISKSRIVPVTIISVLLLAVWSGYASAILSDPILAIDTKLSAALFLCIIACILCLAVFGFIKSFDKVFLSKPKTLSQLAELLEMIEINDSGNGNELTPMNLNKNRRIKNV</sequence>
<organism evidence="2 3">
    <name type="scientific">Paenibacillus lutimineralis</name>
    <dbReference type="NCBI Taxonomy" id="2707005"/>
    <lineage>
        <taxon>Bacteria</taxon>
        <taxon>Bacillati</taxon>
        <taxon>Bacillota</taxon>
        <taxon>Bacilli</taxon>
        <taxon>Bacillales</taxon>
        <taxon>Paenibacillaceae</taxon>
        <taxon>Paenibacillus</taxon>
    </lineage>
</organism>
<keyword evidence="1" id="KW-1133">Transmembrane helix</keyword>
<dbReference type="EMBL" id="CP034346">
    <property type="protein sequence ID" value="AZS15482.1"/>
    <property type="molecule type" value="Genomic_DNA"/>
</dbReference>
<keyword evidence="3" id="KW-1185">Reference proteome</keyword>
<feature type="transmembrane region" description="Helical" evidence="1">
    <location>
        <begin position="30"/>
        <end position="51"/>
    </location>
</feature>
<dbReference type="Proteomes" id="UP000270678">
    <property type="component" value="Chromosome"/>
</dbReference>
<name>A0A3Q9I9B7_9BACL</name>
<dbReference type="KEGG" id="plut:EI981_14155"/>
<evidence type="ECO:0000313" key="2">
    <source>
        <dbReference type="EMBL" id="AZS15482.1"/>
    </source>
</evidence>
<feature type="transmembrane region" description="Helical" evidence="1">
    <location>
        <begin position="63"/>
        <end position="84"/>
    </location>
</feature>
<keyword evidence="1" id="KW-0472">Membrane</keyword>
<evidence type="ECO:0000256" key="1">
    <source>
        <dbReference type="SAM" id="Phobius"/>
    </source>
</evidence>
<evidence type="ECO:0000313" key="3">
    <source>
        <dbReference type="Proteomes" id="UP000270678"/>
    </source>
</evidence>
<gene>
    <name evidence="2" type="ORF">EI981_14155</name>
</gene>
<dbReference type="AlphaFoldDB" id="A0A3Q9I9B7"/>
<keyword evidence="1" id="KW-0812">Transmembrane</keyword>